<evidence type="ECO:0000256" key="2">
    <source>
        <dbReference type="ARBA" id="ARBA00008424"/>
    </source>
</evidence>
<comment type="function">
    <text evidence="1">Might have a role analogous to that of eukaryotic histone proteins.</text>
</comment>
<dbReference type="RefSeq" id="WP_113949411.1">
    <property type="nucleotide sequence ID" value="NZ_QNQU01000010.1"/>
</dbReference>
<gene>
    <name evidence="3" type="ORF">DRW42_13540</name>
</gene>
<comment type="similarity">
    <text evidence="2">Belongs to the histone H1/H5 family. HCT subfamily.</text>
</comment>
<dbReference type="Proteomes" id="UP000252081">
    <property type="component" value="Unassembled WGS sequence"/>
</dbReference>
<dbReference type="OrthoDB" id="9808717at2"/>
<dbReference type="InterPro" id="IPR010886">
    <property type="entry name" value="Hc1"/>
</dbReference>
<accession>A0A366KZ33</accession>
<evidence type="ECO:0000256" key="1">
    <source>
        <dbReference type="ARBA" id="ARBA00002333"/>
    </source>
</evidence>
<comment type="caution">
    <text evidence="3">The sequence shown here is derived from an EMBL/GenBank/DDBJ whole genome shotgun (WGS) entry which is preliminary data.</text>
</comment>
<protein>
    <submittedName>
        <fullName evidence="3">Histone H1</fullName>
    </submittedName>
</protein>
<dbReference type="GO" id="GO:0030527">
    <property type="term" value="F:structural constituent of chromatin"/>
    <property type="evidence" value="ECO:0007669"/>
    <property type="project" value="InterPro"/>
</dbReference>
<dbReference type="EMBL" id="QNQU01000010">
    <property type="protein sequence ID" value="RBQ06848.1"/>
    <property type="molecule type" value="Genomic_DNA"/>
</dbReference>
<dbReference type="Pfam" id="PF07432">
    <property type="entry name" value="Hc1"/>
    <property type="match status" value="1"/>
</dbReference>
<proteinExistence type="inferred from homology"/>
<organism evidence="3 4">
    <name type="scientific">Pedobacter miscanthi</name>
    <dbReference type="NCBI Taxonomy" id="2259170"/>
    <lineage>
        <taxon>Bacteria</taxon>
        <taxon>Pseudomonadati</taxon>
        <taxon>Bacteroidota</taxon>
        <taxon>Sphingobacteriia</taxon>
        <taxon>Sphingobacteriales</taxon>
        <taxon>Sphingobacteriaceae</taxon>
        <taxon>Pedobacter</taxon>
    </lineage>
</organism>
<reference evidence="3 4" key="1">
    <citation type="submission" date="2018-07" db="EMBL/GenBank/DDBJ databases">
        <title>A draft genome of a endophytic bacteria, a new species of Pedobacter.</title>
        <authorList>
            <person name="Zhang Z.D."/>
            <person name="Chen Z.J."/>
        </authorList>
    </citation>
    <scope>NUCLEOTIDE SEQUENCE [LARGE SCALE GENOMIC DNA]</scope>
    <source>
        <strain evidence="3 4">RS10</strain>
    </source>
</reference>
<dbReference type="GO" id="GO:0003677">
    <property type="term" value="F:DNA binding"/>
    <property type="evidence" value="ECO:0007669"/>
    <property type="project" value="InterPro"/>
</dbReference>
<dbReference type="AlphaFoldDB" id="A0A366KZ33"/>
<name>A0A366KZ33_9SPHI</name>
<evidence type="ECO:0000313" key="3">
    <source>
        <dbReference type="EMBL" id="RBQ06848.1"/>
    </source>
</evidence>
<evidence type="ECO:0000313" key="4">
    <source>
        <dbReference type="Proteomes" id="UP000252081"/>
    </source>
</evidence>
<sequence length="58" mass="6439">MKTFDSLKGLVLGAEEDALKFFEKGNQAAGTRLRLAMQKAKLLAQSLRVEVSESKKKK</sequence>
<keyword evidence="4" id="KW-1185">Reference proteome</keyword>